<evidence type="ECO:0000313" key="1">
    <source>
        <dbReference type="EMBL" id="MCI1189701.1"/>
    </source>
</evidence>
<accession>A0A9X1VPK2</accession>
<dbReference type="RefSeq" id="WP_241937915.1">
    <property type="nucleotide sequence ID" value="NZ_JALBGC010000006.1"/>
</dbReference>
<evidence type="ECO:0000313" key="2">
    <source>
        <dbReference type="Proteomes" id="UP001139193"/>
    </source>
</evidence>
<protein>
    <submittedName>
        <fullName evidence="1">Uncharacterized protein</fullName>
    </submittedName>
</protein>
<dbReference type="EMBL" id="JALBGC010000006">
    <property type="protein sequence ID" value="MCI1189701.1"/>
    <property type="molecule type" value="Genomic_DNA"/>
</dbReference>
<dbReference type="Proteomes" id="UP001139193">
    <property type="component" value="Unassembled WGS sequence"/>
</dbReference>
<gene>
    <name evidence="1" type="ORF">MON38_19945</name>
</gene>
<sequence>MTDQLNPTSRTPGRKPQINIEVTEEEKVFFGQLADARRLKLAALVRELLNAEAARLGVPAQLDAFASEANGSHRNRYQYVIKADEPTETKLGVFRQFLLKFNADCDFSITGYEPNVYHTGIQCTAYSSSGENSNTIYIGIASDRLLNYKERREIDRVWSEVLGLSLNLADKWDGTSYVVEKRRTLRGKQMLLKQFVEKYRGAKLDINDAYNGGTAFKVVASTEQEKTAILLEYLPQRAGEAAELRTGLDEYQKQASL</sequence>
<comment type="caution">
    <text evidence="1">The sequence shown here is derived from an EMBL/GenBank/DDBJ whole genome shotgun (WGS) entry which is preliminary data.</text>
</comment>
<dbReference type="AlphaFoldDB" id="A0A9X1VPK2"/>
<organism evidence="1 2">
    <name type="scientific">Hymenobacter cyanobacteriorum</name>
    <dbReference type="NCBI Taxonomy" id="2926463"/>
    <lineage>
        <taxon>Bacteria</taxon>
        <taxon>Pseudomonadati</taxon>
        <taxon>Bacteroidota</taxon>
        <taxon>Cytophagia</taxon>
        <taxon>Cytophagales</taxon>
        <taxon>Hymenobacteraceae</taxon>
        <taxon>Hymenobacter</taxon>
    </lineage>
</organism>
<keyword evidence="2" id="KW-1185">Reference proteome</keyword>
<reference evidence="1" key="1">
    <citation type="submission" date="2022-03" db="EMBL/GenBank/DDBJ databases">
        <title>Bacterial whole genome sequence for Hymenobacter sp. DH14.</title>
        <authorList>
            <person name="Le V."/>
        </authorList>
    </citation>
    <scope>NUCLEOTIDE SEQUENCE</scope>
    <source>
        <strain evidence="1">DH14</strain>
    </source>
</reference>
<proteinExistence type="predicted"/>
<name>A0A9X1VPK2_9BACT</name>